<feature type="compositionally biased region" description="Low complexity" evidence="1">
    <location>
        <begin position="429"/>
        <end position="451"/>
    </location>
</feature>
<organism evidence="4 5">
    <name type="scientific">Pseudomonas helleri</name>
    <dbReference type="NCBI Taxonomy" id="1608996"/>
    <lineage>
        <taxon>Bacteria</taxon>
        <taxon>Pseudomonadati</taxon>
        <taxon>Pseudomonadota</taxon>
        <taxon>Gammaproteobacteria</taxon>
        <taxon>Pseudomonadales</taxon>
        <taxon>Pseudomonadaceae</taxon>
        <taxon>Pseudomonas</taxon>
    </lineage>
</organism>
<keyword evidence="5" id="KW-1185">Reference proteome</keyword>
<evidence type="ECO:0000259" key="2">
    <source>
        <dbReference type="Pfam" id="PF07484"/>
    </source>
</evidence>
<sequence length="537" mass="57268">MGASITLAGESLIAQKQGAGEKLDIARFVLALVPGLDPNAPVDRAAGKPPADQIVYTKGYDRKGYVSPNQVVYSLMVGSDVGDWDFNWIGLEAAEGVLLAVATVPVQQKRKNIPPLQIGNNVTRNFLVEFNGAQALTGVTVDASTWQHDFTVRLNGIDRRERLSNRDVFGRACFLADSLQMERSFGLYQVKAGIAYVEGIRVDLAEPVHAQLPALPAKAWLDVALAREGSDSVATWKVVFGEAKADYVDSNGTAHYVVELASVDVAGDITDLRASEPINGALVKQFALRSGDYEHLRARATKKEDVGLSDIPNAKSDDPGTNSSEILATTKALNLLRQQIAESEVREVFAVAMDTPPPGSLKANGAAVSRTAYARLFAKIGTRFGAGDGINTFNLPDPRGLHLRYWDDGRGIDAGRVLGSYQADAIRSHTATGTTNPGGAHTPTATTASAGRHAHAVRSGANTPDGVDQEGDADEPRNIVNYGQPGVHDKSTSENGDHTHPVTVAPVPDHVHPVTVSYIGAAETRPQNIAFLACIKY</sequence>
<dbReference type="Pfam" id="PF12571">
    <property type="entry name" value="Phage_tail_fib"/>
    <property type="match status" value="1"/>
</dbReference>
<evidence type="ECO:0000313" key="5">
    <source>
        <dbReference type="Proteomes" id="UP000470186"/>
    </source>
</evidence>
<dbReference type="Gene3D" id="3.90.1340.10">
    <property type="entry name" value="Phage tail collar domain"/>
    <property type="match status" value="1"/>
</dbReference>
<feature type="domain" description="Phage tail collar" evidence="2">
    <location>
        <begin position="348"/>
        <end position="400"/>
    </location>
</feature>
<comment type="caution">
    <text evidence="4">The sequence shown here is derived from an EMBL/GenBank/DDBJ whole genome shotgun (WGS) entry which is preliminary data.</text>
</comment>
<evidence type="ECO:0000256" key="1">
    <source>
        <dbReference type="SAM" id="MobiDB-lite"/>
    </source>
</evidence>
<gene>
    <name evidence="4" type="ORF">GHO30_00015</name>
</gene>
<dbReference type="SUPFAM" id="SSF88874">
    <property type="entry name" value="Receptor-binding domain of short tail fibre protein gp12"/>
    <property type="match status" value="1"/>
</dbReference>
<name>A0A7X2CFT0_9PSED</name>
<feature type="compositionally biased region" description="Basic and acidic residues" evidence="1">
    <location>
        <begin position="487"/>
        <end position="500"/>
    </location>
</feature>
<dbReference type="RefSeq" id="WP_153350322.1">
    <property type="nucleotide sequence ID" value="NZ_WIVX01000001.1"/>
</dbReference>
<evidence type="ECO:0000313" key="4">
    <source>
        <dbReference type="EMBL" id="MQU29792.1"/>
    </source>
</evidence>
<dbReference type="InterPro" id="IPR022225">
    <property type="entry name" value="Phage_tail_fibre_N"/>
</dbReference>
<dbReference type="Proteomes" id="UP000470186">
    <property type="component" value="Unassembled WGS sequence"/>
</dbReference>
<accession>A0A7X2CFT0</accession>
<dbReference type="InterPro" id="IPR011083">
    <property type="entry name" value="Phage_tail_collar_dom"/>
</dbReference>
<dbReference type="EMBL" id="WIVX01000001">
    <property type="protein sequence ID" value="MQU29792.1"/>
    <property type="molecule type" value="Genomic_DNA"/>
</dbReference>
<feature type="domain" description="Phage tail fibre protein N-terminal" evidence="3">
    <location>
        <begin position="3"/>
        <end position="158"/>
    </location>
</feature>
<protein>
    <submittedName>
        <fullName evidence="4">Phage tail protein</fullName>
    </submittedName>
</protein>
<dbReference type="InterPro" id="IPR037053">
    <property type="entry name" value="Phage_tail_collar_dom_sf"/>
</dbReference>
<evidence type="ECO:0000259" key="3">
    <source>
        <dbReference type="Pfam" id="PF12571"/>
    </source>
</evidence>
<reference evidence="4 5" key="1">
    <citation type="submission" date="2019-10" db="EMBL/GenBank/DDBJ databases">
        <title>Evaluation of single-gene subtyping targets for Pseudomonas.</title>
        <authorList>
            <person name="Reichler S.J."/>
            <person name="Orsi R.H."/>
            <person name="Wiedmann M."/>
            <person name="Martin N.H."/>
            <person name="Murphy S.I."/>
        </authorList>
    </citation>
    <scope>NUCLEOTIDE SEQUENCE [LARGE SCALE GENOMIC DNA]</scope>
    <source>
        <strain evidence="4 5">FSL R10-2107</strain>
    </source>
</reference>
<dbReference type="Pfam" id="PF07484">
    <property type="entry name" value="Collar"/>
    <property type="match status" value="1"/>
</dbReference>
<dbReference type="AlphaFoldDB" id="A0A7X2CFT0"/>
<feature type="region of interest" description="Disordered" evidence="1">
    <location>
        <begin position="429"/>
        <end position="508"/>
    </location>
</feature>
<proteinExistence type="predicted"/>